<evidence type="ECO:0000313" key="3">
    <source>
        <dbReference type="Proteomes" id="UP001382727"/>
    </source>
</evidence>
<dbReference type="EMBL" id="CP144913">
    <property type="protein sequence ID" value="WXB76823.1"/>
    <property type="molecule type" value="Genomic_DNA"/>
</dbReference>
<evidence type="ECO:0000313" key="2">
    <source>
        <dbReference type="EMBL" id="WXB76823.1"/>
    </source>
</evidence>
<feature type="compositionally biased region" description="Low complexity" evidence="1">
    <location>
        <begin position="123"/>
        <end position="139"/>
    </location>
</feature>
<feature type="region of interest" description="Disordered" evidence="1">
    <location>
        <begin position="24"/>
        <end position="44"/>
    </location>
</feature>
<evidence type="ECO:0000256" key="1">
    <source>
        <dbReference type="SAM" id="MobiDB-lite"/>
    </source>
</evidence>
<dbReference type="Proteomes" id="UP001382727">
    <property type="component" value="Chromosome"/>
</dbReference>
<sequence>MEVVFGSVFPAGAYLVGDVEPVQDYKQEKRPDGSRPQQVDPDTGELIWTVPVLDADPEARKNEKTINVKISARQQPVPPANPDGLPFIPVEFEGLTLTPWVDDNGQFPRLAWSYRAKGMTAPGKSSKGSAAGRSESAAA</sequence>
<gene>
    <name evidence="2" type="ORF">V1351_01825</name>
</gene>
<keyword evidence="3" id="KW-1185">Reference proteome</keyword>
<proteinExistence type="predicted"/>
<accession>A0ABZ2MII8</accession>
<feature type="region of interest" description="Disordered" evidence="1">
    <location>
        <begin position="118"/>
        <end position="139"/>
    </location>
</feature>
<reference evidence="2 3" key="1">
    <citation type="submission" date="2024-02" db="EMBL/GenBank/DDBJ databases">
        <title>Janibacter sp. nov., isolated from gut of marine sandworm.</title>
        <authorList>
            <person name="Kim B."/>
            <person name="Jun M.O."/>
            <person name="Shin N.-R."/>
        </authorList>
    </citation>
    <scope>NUCLEOTIDE SEQUENCE [LARGE SCALE GENOMIC DNA]</scope>
    <source>
        <strain evidence="2 3">A1S7</strain>
    </source>
</reference>
<organism evidence="2 3">
    <name type="scientific">Janibacter alittae</name>
    <dbReference type="NCBI Taxonomy" id="3115209"/>
    <lineage>
        <taxon>Bacteria</taxon>
        <taxon>Bacillati</taxon>
        <taxon>Actinomycetota</taxon>
        <taxon>Actinomycetes</taxon>
        <taxon>Micrococcales</taxon>
        <taxon>Intrasporangiaceae</taxon>
        <taxon>Janibacter</taxon>
    </lineage>
</organism>
<protein>
    <submittedName>
        <fullName evidence="2">Plasmid replication, integration and excision activator</fullName>
    </submittedName>
</protein>
<feature type="compositionally biased region" description="Basic and acidic residues" evidence="1">
    <location>
        <begin position="24"/>
        <end position="33"/>
    </location>
</feature>
<name>A0ABZ2MII8_9MICO</name>